<dbReference type="AlphaFoldDB" id="A0A9D1WGX9"/>
<dbReference type="GO" id="GO:0016740">
    <property type="term" value="F:transferase activity"/>
    <property type="evidence" value="ECO:0007669"/>
    <property type="project" value="TreeGrafter"/>
</dbReference>
<evidence type="ECO:0000313" key="3">
    <source>
        <dbReference type="Proteomes" id="UP000886817"/>
    </source>
</evidence>
<dbReference type="Proteomes" id="UP000886817">
    <property type="component" value="Unassembled WGS sequence"/>
</dbReference>
<proteinExistence type="predicted"/>
<reference evidence="2" key="2">
    <citation type="submission" date="2021-04" db="EMBL/GenBank/DDBJ databases">
        <authorList>
            <person name="Gilroy R."/>
        </authorList>
    </citation>
    <scope>NUCLEOTIDE SEQUENCE</scope>
    <source>
        <strain evidence="2">ChiSjej1B19-8411</strain>
    </source>
</reference>
<dbReference type="Gene3D" id="3.60.15.10">
    <property type="entry name" value="Ribonuclease Z/Hydroxyacylglutathione hydrolase-like"/>
    <property type="match status" value="1"/>
</dbReference>
<evidence type="ECO:0000313" key="2">
    <source>
        <dbReference type="EMBL" id="HIX59045.1"/>
    </source>
</evidence>
<dbReference type="SUPFAM" id="SSF56281">
    <property type="entry name" value="Metallo-hydrolase/oxidoreductase"/>
    <property type="match status" value="1"/>
</dbReference>
<accession>A0A9D1WGX9</accession>
<protein>
    <submittedName>
        <fullName evidence="2">MBL fold metallo-hydrolase</fullName>
    </submittedName>
</protein>
<organism evidence="2 3">
    <name type="scientific">Candidatus Blautia gallistercoris</name>
    <dbReference type="NCBI Taxonomy" id="2838490"/>
    <lineage>
        <taxon>Bacteria</taxon>
        <taxon>Bacillati</taxon>
        <taxon>Bacillota</taxon>
        <taxon>Clostridia</taxon>
        <taxon>Lachnospirales</taxon>
        <taxon>Lachnospiraceae</taxon>
        <taxon>Blautia</taxon>
    </lineage>
</organism>
<evidence type="ECO:0000259" key="1">
    <source>
        <dbReference type="SMART" id="SM00849"/>
    </source>
</evidence>
<dbReference type="CDD" id="cd07713">
    <property type="entry name" value="DHPS-like_MBL-fold"/>
    <property type="match status" value="1"/>
</dbReference>
<gene>
    <name evidence="2" type="ORF">IAA45_04930</name>
</gene>
<dbReference type="PANTHER" id="PTHR13754:SF13">
    <property type="entry name" value="METALLO-BETA-LACTAMASE SUPERFAMILY PROTEIN (AFU_ORTHOLOGUE AFUA_3G07630)"/>
    <property type="match status" value="1"/>
</dbReference>
<dbReference type="InterPro" id="IPR052926">
    <property type="entry name" value="Metallo-beta-lactamase_dom"/>
</dbReference>
<reference evidence="2" key="1">
    <citation type="journal article" date="2021" name="PeerJ">
        <title>Extensive microbial diversity within the chicken gut microbiome revealed by metagenomics and culture.</title>
        <authorList>
            <person name="Gilroy R."/>
            <person name="Ravi A."/>
            <person name="Getino M."/>
            <person name="Pursley I."/>
            <person name="Horton D.L."/>
            <person name="Alikhan N.F."/>
            <person name="Baker D."/>
            <person name="Gharbi K."/>
            <person name="Hall N."/>
            <person name="Watson M."/>
            <person name="Adriaenssens E.M."/>
            <person name="Foster-Nyarko E."/>
            <person name="Jarju S."/>
            <person name="Secka A."/>
            <person name="Antonio M."/>
            <person name="Oren A."/>
            <person name="Chaudhuri R.R."/>
            <person name="La Ragione R."/>
            <person name="Hildebrand F."/>
            <person name="Pallen M.J."/>
        </authorList>
    </citation>
    <scope>NUCLEOTIDE SEQUENCE</scope>
    <source>
        <strain evidence="2">ChiSjej1B19-8411</strain>
    </source>
</reference>
<dbReference type="Pfam" id="PF00753">
    <property type="entry name" value="Lactamase_B"/>
    <property type="match status" value="1"/>
</dbReference>
<sequence length="269" mass="29566">MKIVSLMDNVAASDAYVSRHGLSFYIETEGRRILFDAGPDESFLENAEKLGIDLSKVDFAVLSHGHYDHGGGLMAFCRVNDRAPIYMQAQALDPYYAHDPDKIRYIGLSDELRHSSRVRLYSGDVQLGNGIQLFSGVTERKLYSPGNAALFMECGGEQVPDLFVHEQNLLLTERGHSVLVAGCAHSGMVNILGKAQTLAETPITHVFGGMHLKGTSDRKAFARTLAGRLKQENCVFYTCHCTSVEGYEAMAEVMGRQIHYLAAGETVVC</sequence>
<comment type="caution">
    <text evidence="2">The sequence shown here is derived from an EMBL/GenBank/DDBJ whole genome shotgun (WGS) entry which is preliminary data.</text>
</comment>
<dbReference type="SMART" id="SM00849">
    <property type="entry name" value="Lactamase_B"/>
    <property type="match status" value="1"/>
</dbReference>
<feature type="domain" description="Metallo-beta-lactamase" evidence="1">
    <location>
        <begin position="20"/>
        <end position="210"/>
    </location>
</feature>
<name>A0A9D1WGX9_9FIRM</name>
<dbReference type="InterPro" id="IPR001279">
    <property type="entry name" value="Metallo-B-lactamas"/>
</dbReference>
<dbReference type="InterPro" id="IPR041712">
    <property type="entry name" value="DHPS-like_MBL-fold"/>
</dbReference>
<dbReference type="EMBL" id="DXEX01000113">
    <property type="protein sequence ID" value="HIX59045.1"/>
    <property type="molecule type" value="Genomic_DNA"/>
</dbReference>
<dbReference type="PANTHER" id="PTHR13754">
    <property type="entry name" value="METALLO-BETA-LACTAMASE SUPERFAMILY PROTEIN"/>
    <property type="match status" value="1"/>
</dbReference>
<dbReference type="InterPro" id="IPR036866">
    <property type="entry name" value="RibonucZ/Hydroxyglut_hydro"/>
</dbReference>